<dbReference type="EMBL" id="DNNA01000104">
    <property type="protein sequence ID" value="HBC33973.1"/>
    <property type="molecule type" value="Genomic_DNA"/>
</dbReference>
<evidence type="ECO:0000313" key="2">
    <source>
        <dbReference type="EMBL" id="HBC33973.1"/>
    </source>
</evidence>
<dbReference type="GO" id="GO:0016787">
    <property type="term" value="F:hydrolase activity"/>
    <property type="evidence" value="ECO:0007669"/>
    <property type="project" value="UniProtKB-KW"/>
</dbReference>
<dbReference type="Gene3D" id="3.60.110.10">
    <property type="entry name" value="Carbon-nitrogen hydrolase"/>
    <property type="match status" value="1"/>
</dbReference>
<dbReference type="SUPFAM" id="SSF56317">
    <property type="entry name" value="Carbon-nitrogen hydrolase"/>
    <property type="match status" value="1"/>
</dbReference>
<comment type="caution">
    <text evidence="2">The sequence shown here is derived from an EMBL/GenBank/DDBJ whole genome shotgun (WGS) entry which is preliminary data.</text>
</comment>
<reference evidence="2 3" key="1">
    <citation type="journal article" date="2018" name="Nat. Biotechnol.">
        <title>A standardized bacterial taxonomy based on genome phylogeny substantially revises the tree of life.</title>
        <authorList>
            <person name="Parks D.H."/>
            <person name="Chuvochina M."/>
            <person name="Waite D.W."/>
            <person name="Rinke C."/>
            <person name="Skarshewski A."/>
            <person name="Chaumeil P.A."/>
            <person name="Hugenholtz P."/>
        </authorList>
    </citation>
    <scope>NUCLEOTIDE SEQUENCE [LARGE SCALE GENOMIC DNA]</scope>
    <source>
        <strain evidence="2">UBA9380</strain>
    </source>
</reference>
<protein>
    <submittedName>
        <fullName evidence="2">Hydrolase</fullName>
    </submittedName>
</protein>
<dbReference type="InterPro" id="IPR036526">
    <property type="entry name" value="C-N_Hydrolase_sf"/>
</dbReference>
<evidence type="ECO:0000313" key="3">
    <source>
        <dbReference type="Proteomes" id="UP000263489"/>
    </source>
</evidence>
<dbReference type="AlphaFoldDB" id="A0A352IR90"/>
<evidence type="ECO:0000259" key="1">
    <source>
        <dbReference type="PROSITE" id="PS50263"/>
    </source>
</evidence>
<dbReference type="PROSITE" id="PS50263">
    <property type="entry name" value="CN_HYDROLASE"/>
    <property type="match status" value="1"/>
</dbReference>
<name>A0A352IR90_9GAMM</name>
<dbReference type="Pfam" id="PF00795">
    <property type="entry name" value="CN_hydrolase"/>
    <property type="match status" value="1"/>
</dbReference>
<accession>A0A352IR90</accession>
<keyword evidence="2" id="KW-0378">Hydrolase</keyword>
<proteinExistence type="predicted"/>
<organism evidence="2 3">
    <name type="scientific">Marinobacter adhaerens</name>
    <dbReference type="NCBI Taxonomy" id="1033846"/>
    <lineage>
        <taxon>Bacteria</taxon>
        <taxon>Pseudomonadati</taxon>
        <taxon>Pseudomonadota</taxon>
        <taxon>Gammaproteobacteria</taxon>
        <taxon>Pseudomonadales</taxon>
        <taxon>Marinobacteraceae</taxon>
        <taxon>Marinobacter</taxon>
    </lineage>
</organism>
<dbReference type="PANTHER" id="PTHR23088:SF50">
    <property type="entry name" value="HYDROLASE YHCX"/>
    <property type="match status" value="1"/>
</dbReference>
<dbReference type="PANTHER" id="PTHR23088">
    <property type="entry name" value="NITRILASE-RELATED"/>
    <property type="match status" value="1"/>
</dbReference>
<sequence length="155" mass="17527">IEGGNQFEVFETDAGRVAIMICYDIEFPELGRIAASQEVDIIMVPFWTDTKNGYLRVRQCAQARAIENECYVVVTGSVGNLPKVENLDVQYAQSAVFSPSDFAFPHDAVMAETTPNTEMIMFSDMDLEKLKLVRNEGSVTNLKDRRVDMYELKTR</sequence>
<feature type="domain" description="CN hydrolase" evidence="1">
    <location>
        <begin position="1"/>
        <end position="127"/>
    </location>
</feature>
<feature type="non-terminal residue" evidence="2">
    <location>
        <position position="1"/>
    </location>
</feature>
<dbReference type="InterPro" id="IPR003010">
    <property type="entry name" value="C-N_Hydrolase"/>
</dbReference>
<gene>
    <name evidence="2" type="ORF">DC045_06555</name>
</gene>
<dbReference type="Proteomes" id="UP000263489">
    <property type="component" value="Unassembled WGS sequence"/>
</dbReference>